<protein>
    <submittedName>
        <fullName evidence="2">Uncharacterized protein</fullName>
    </submittedName>
</protein>
<dbReference type="InterPro" id="IPR001753">
    <property type="entry name" value="Enoyl-CoA_hydra/iso"/>
</dbReference>
<dbReference type="InterPro" id="IPR029045">
    <property type="entry name" value="ClpP/crotonase-like_dom_sf"/>
</dbReference>
<accession>A0A4D9D087</accession>
<keyword evidence="1" id="KW-0456">Lyase</keyword>
<dbReference type="PANTHER" id="PTHR11941">
    <property type="entry name" value="ENOYL-COA HYDRATASE-RELATED"/>
    <property type="match status" value="1"/>
</dbReference>
<dbReference type="SUPFAM" id="SSF52096">
    <property type="entry name" value="ClpP/crotonase"/>
    <property type="match status" value="1"/>
</dbReference>
<dbReference type="Proteomes" id="UP000355283">
    <property type="component" value="Unassembled WGS sequence"/>
</dbReference>
<dbReference type="PANTHER" id="PTHR11941:SF27">
    <property type="entry name" value="ETHYLMALONYL-COA DECARBOXYLASE"/>
    <property type="match status" value="1"/>
</dbReference>
<dbReference type="EMBL" id="SDOX01000017">
    <property type="protein sequence ID" value="TFJ84746.1"/>
    <property type="molecule type" value="Genomic_DNA"/>
</dbReference>
<evidence type="ECO:0000313" key="2">
    <source>
        <dbReference type="EMBL" id="TFJ84746.1"/>
    </source>
</evidence>
<evidence type="ECO:0000313" key="3">
    <source>
        <dbReference type="Proteomes" id="UP000355283"/>
    </source>
</evidence>
<gene>
    <name evidence="2" type="ORF">NSK_003778</name>
</gene>
<dbReference type="AlphaFoldDB" id="A0A4D9D087"/>
<proteinExistence type="predicted"/>
<comment type="caution">
    <text evidence="2">The sequence shown here is derived from an EMBL/GenBank/DDBJ whole genome shotgun (WGS) entry which is preliminary data.</text>
</comment>
<dbReference type="Pfam" id="PF00378">
    <property type="entry name" value="ECH_1"/>
    <property type="match status" value="1"/>
</dbReference>
<evidence type="ECO:0000256" key="1">
    <source>
        <dbReference type="ARBA" id="ARBA00023239"/>
    </source>
</evidence>
<organism evidence="2 3">
    <name type="scientific">Nannochloropsis salina CCMP1776</name>
    <dbReference type="NCBI Taxonomy" id="1027361"/>
    <lineage>
        <taxon>Eukaryota</taxon>
        <taxon>Sar</taxon>
        <taxon>Stramenopiles</taxon>
        <taxon>Ochrophyta</taxon>
        <taxon>Eustigmatophyceae</taxon>
        <taxon>Eustigmatales</taxon>
        <taxon>Monodopsidaceae</taxon>
        <taxon>Microchloropsis</taxon>
        <taxon>Microchloropsis salina</taxon>
    </lineage>
</organism>
<dbReference type="CDD" id="cd06558">
    <property type="entry name" value="crotonase-like"/>
    <property type="match status" value="1"/>
</dbReference>
<keyword evidence="3" id="KW-1185">Reference proteome</keyword>
<dbReference type="Gene3D" id="3.90.226.10">
    <property type="entry name" value="2-enoyl-CoA Hydratase, Chain A, domain 1"/>
    <property type="match status" value="1"/>
</dbReference>
<name>A0A4D9D087_9STRA</name>
<dbReference type="GO" id="GO:0016829">
    <property type="term" value="F:lyase activity"/>
    <property type="evidence" value="ECO:0007669"/>
    <property type="project" value="UniProtKB-KW"/>
</dbReference>
<reference evidence="2 3" key="1">
    <citation type="submission" date="2019-01" db="EMBL/GenBank/DDBJ databases">
        <title>Nuclear Genome Assembly of the Microalgal Biofuel strain Nannochloropsis salina CCMP1776.</title>
        <authorList>
            <person name="Hovde B."/>
        </authorList>
    </citation>
    <scope>NUCLEOTIDE SEQUENCE [LARGE SCALE GENOMIC DNA]</scope>
    <source>
        <strain evidence="2 3">CCMP1776</strain>
    </source>
</reference>
<dbReference type="GO" id="GO:0005829">
    <property type="term" value="C:cytosol"/>
    <property type="evidence" value="ECO:0007669"/>
    <property type="project" value="TreeGrafter"/>
</dbReference>
<sequence>MNDKHLRRSTRCAHDKIDDWIKIPVEVPTSDAGNRSQLIEGSVFLSSESGQLYKKSGKACVEAAFNGSYYTYLVPEESLPMLTVDHPHYIAEVDMMNKSKKKQIEASAIFSKLLQVNVDAHHEMEMLMLEKEYERELFTLKNQSQDAILQVMKDVQDLGDESIVVTRNNLIPQRNRHSKVIPPPKRAFASETTVSRGTRKNISIAKGMTPQALHCGLLLGRQVAFKRWCSGLSVATPSASRLRHLSSIAPFSKIVAALTPTACAKEENVDITAFQEKLRSAGDSSGYIELKRSDHDDRVLELIIKNSKSRNSLTGKMMMTLSDISRELNVPIENNKFRDCCALILSSEGTSFCAGADFHLASSIATPEEGVLMAELMTDTLTRLRRSPLISVAAIGGPAMGGGAELATSTDFRVMSPRAKMQFVQSRMGVSCGWGGTSRLVKLVGRQKTLHVLGTAKPLDASTAKGMGLVDVVCDEKVDVQHAAWEFLVPFLRHTTESLRAIKYGVAAEDLTWDRAREVELGAFQTTWGSAANKHALATAKERIAADKKR</sequence>
<dbReference type="OrthoDB" id="448450at2759"/>
<dbReference type="GO" id="GO:0006635">
    <property type="term" value="P:fatty acid beta-oxidation"/>
    <property type="evidence" value="ECO:0007669"/>
    <property type="project" value="TreeGrafter"/>
</dbReference>